<evidence type="ECO:0000259" key="2">
    <source>
        <dbReference type="Pfam" id="PF05699"/>
    </source>
</evidence>
<dbReference type="GO" id="GO:0046983">
    <property type="term" value="F:protein dimerization activity"/>
    <property type="evidence" value="ECO:0007669"/>
    <property type="project" value="InterPro"/>
</dbReference>
<proteinExistence type="predicted"/>
<gene>
    <name evidence="3" type="ORF">NEMVEDRAFT_v1g215992</name>
</gene>
<sequence>MELCSKHDKYLDKRYLDKRFLKALTGLEDREDEARTSEKEGYEAGIVNTIKSGTYCNIWHIFALSNVVGCQIQSVYPEVVGSLIDRQYVNVCITPEVVRSPMVASLMWTHTKNVNLTGWAPNHFVPLLLPSPEPVPTPKAPASRPGTKRPASPSTPPKMPSKTAKYRGSFKCQSSFSSKWAQQWPCIVSVQGEPTKFRCTICGNREISCAKQGAKDVRENLNTTMHKNNNEQMKKQSTLFQTCAAESNKIDKVTSAEVQVVMALVKHNIALAAADTFSSLFPKIFPDSEIAKSDDGSNDNGTQKMNPLTVRIYDSQLQRVKTSFLDICMTSGGTAEDIFASIDGCLTSLDIPWQNCVAFGVDNASVNVGKRNSIMTRVQSKNDVVYFSGCQCHVVHNTAMEASTALTEATGFDVQDLMVDVFYCSSLKRFLQQLAMKFIPRKTVHQAASMEELLDASKHLPDSNVDVGLITKTSLNKLVAAGDVSPDAASTFYKGAKLFYALAFQYALKRMSFKEDLLVNAGFVHFEERETINADMPVFFVRGIRTFSLFGSAIELEALYREVNDFSLMSDGDLPSDVRQASLVDGGRLRPDAVWGYLNGLVSPDGQPRFPRLSKVTQLVLTIPHSNAAEERVFSMIKKNMTPHRYYLDHEGTLSIIMTIKLEQSNQPDGIKLPPELLESAKTATLVYNRDHR</sequence>
<dbReference type="PhylomeDB" id="A7SQV5"/>
<accession>A7SQV5</accession>
<dbReference type="AlphaFoldDB" id="A7SQV5"/>
<evidence type="ECO:0000313" key="3">
    <source>
        <dbReference type="EMBL" id="EDO33906.1"/>
    </source>
</evidence>
<feature type="region of interest" description="Disordered" evidence="1">
    <location>
        <begin position="135"/>
        <end position="165"/>
    </location>
</feature>
<name>A7SQV5_NEMVE</name>
<dbReference type="eggNOG" id="ENOG502RX81">
    <property type="taxonomic scope" value="Eukaryota"/>
</dbReference>
<dbReference type="Pfam" id="PF05699">
    <property type="entry name" value="Dimer_Tnp_hAT"/>
    <property type="match status" value="1"/>
</dbReference>
<dbReference type="HOGENOM" id="CLU_397572_0_0_1"/>
<dbReference type="EMBL" id="DS469751">
    <property type="protein sequence ID" value="EDO33906.1"/>
    <property type="molecule type" value="Genomic_DNA"/>
</dbReference>
<dbReference type="PANTHER" id="PTHR37162:SF1">
    <property type="entry name" value="BED-TYPE DOMAIN-CONTAINING PROTEIN"/>
    <property type="match status" value="1"/>
</dbReference>
<feature type="domain" description="HAT C-terminal dimerisation" evidence="2">
    <location>
        <begin position="607"/>
        <end position="658"/>
    </location>
</feature>
<evidence type="ECO:0000256" key="1">
    <source>
        <dbReference type="SAM" id="MobiDB-lite"/>
    </source>
</evidence>
<dbReference type="PANTHER" id="PTHR37162">
    <property type="entry name" value="HAT FAMILY DIMERISATION DOMAINCONTAINING PROTEIN-RELATED"/>
    <property type="match status" value="1"/>
</dbReference>
<protein>
    <recommendedName>
        <fullName evidence="2">HAT C-terminal dimerisation domain-containing protein</fullName>
    </recommendedName>
</protein>
<keyword evidence="4" id="KW-1185">Reference proteome</keyword>
<dbReference type="Proteomes" id="UP000001593">
    <property type="component" value="Unassembled WGS sequence"/>
</dbReference>
<reference evidence="3 4" key="1">
    <citation type="journal article" date="2007" name="Science">
        <title>Sea anemone genome reveals ancestral eumetazoan gene repertoire and genomic organization.</title>
        <authorList>
            <person name="Putnam N.H."/>
            <person name="Srivastava M."/>
            <person name="Hellsten U."/>
            <person name="Dirks B."/>
            <person name="Chapman J."/>
            <person name="Salamov A."/>
            <person name="Terry A."/>
            <person name="Shapiro H."/>
            <person name="Lindquist E."/>
            <person name="Kapitonov V.V."/>
            <person name="Jurka J."/>
            <person name="Genikhovich G."/>
            <person name="Grigoriev I.V."/>
            <person name="Lucas S.M."/>
            <person name="Steele R.E."/>
            <person name="Finnerty J.R."/>
            <person name="Technau U."/>
            <person name="Martindale M.Q."/>
            <person name="Rokhsar D.S."/>
        </authorList>
    </citation>
    <scope>NUCLEOTIDE SEQUENCE [LARGE SCALE GENOMIC DNA]</scope>
    <source>
        <strain evidence="4">CH2 X CH6</strain>
    </source>
</reference>
<evidence type="ECO:0000313" key="4">
    <source>
        <dbReference type="Proteomes" id="UP000001593"/>
    </source>
</evidence>
<dbReference type="InterPro" id="IPR008906">
    <property type="entry name" value="HATC_C_dom"/>
</dbReference>
<dbReference type="InParanoid" id="A7SQV5"/>
<organism evidence="3 4">
    <name type="scientific">Nematostella vectensis</name>
    <name type="common">Starlet sea anemone</name>
    <dbReference type="NCBI Taxonomy" id="45351"/>
    <lineage>
        <taxon>Eukaryota</taxon>
        <taxon>Metazoa</taxon>
        <taxon>Cnidaria</taxon>
        <taxon>Anthozoa</taxon>
        <taxon>Hexacorallia</taxon>
        <taxon>Actiniaria</taxon>
        <taxon>Edwardsiidae</taxon>
        <taxon>Nematostella</taxon>
    </lineage>
</organism>
<dbReference type="OMA" id="NIWHIFA"/>